<evidence type="ECO:0000256" key="2">
    <source>
        <dbReference type="ARBA" id="ARBA00005792"/>
    </source>
</evidence>
<evidence type="ECO:0000256" key="3">
    <source>
        <dbReference type="ARBA" id="ARBA00022448"/>
    </source>
</evidence>
<dbReference type="GO" id="GO:0016031">
    <property type="term" value="P:tRNA import into mitochondrion"/>
    <property type="evidence" value="ECO:0007669"/>
    <property type="project" value="TreeGrafter"/>
</dbReference>
<dbReference type="AlphaFoldDB" id="A0AAV5RRR5"/>
<evidence type="ECO:0000256" key="1">
    <source>
        <dbReference type="ARBA" id="ARBA00004572"/>
    </source>
</evidence>
<evidence type="ECO:0000313" key="13">
    <source>
        <dbReference type="Proteomes" id="UP001377567"/>
    </source>
</evidence>
<dbReference type="GO" id="GO:0005742">
    <property type="term" value="C:mitochondrial outer membrane translocase complex"/>
    <property type="evidence" value="ECO:0007669"/>
    <property type="project" value="UniProtKB-UniRule"/>
</dbReference>
<feature type="region of interest" description="Disordered" evidence="11">
    <location>
        <begin position="31"/>
        <end position="57"/>
    </location>
</feature>
<dbReference type="Gene3D" id="1.20.960.10">
    <property type="entry name" value="Mitochondrial outer membrane translocase complex, subunit Tom20 domain"/>
    <property type="match status" value="1"/>
</dbReference>
<keyword evidence="3" id="KW-0813">Transport</keyword>
<keyword evidence="8 10" id="KW-0496">Mitochondrion</keyword>
<evidence type="ECO:0000256" key="4">
    <source>
        <dbReference type="ARBA" id="ARBA00022692"/>
    </source>
</evidence>
<evidence type="ECO:0000256" key="6">
    <source>
        <dbReference type="ARBA" id="ARBA00022927"/>
    </source>
</evidence>
<reference evidence="12 13" key="1">
    <citation type="journal article" date="2023" name="Elife">
        <title>Identification of key yeast species and microbe-microbe interactions impacting larval growth of Drosophila in the wild.</title>
        <authorList>
            <person name="Mure A."/>
            <person name="Sugiura Y."/>
            <person name="Maeda R."/>
            <person name="Honda K."/>
            <person name="Sakurai N."/>
            <person name="Takahashi Y."/>
            <person name="Watada M."/>
            <person name="Katoh T."/>
            <person name="Gotoh A."/>
            <person name="Gotoh Y."/>
            <person name="Taniguchi I."/>
            <person name="Nakamura K."/>
            <person name="Hayashi T."/>
            <person name="Katayama T."/>
            <person name="Uemura T."/>
            <person name="Hattori Y."/>
        </authorList>
    </citation>
    <scope>NUCLEOTIDE SEQUENCE [LARGE SCALE GENOMIC DNA]</scope>
    <source>
        <strain evidence="12 13">KH-74</strain>
    </source>
</reference>
<dbReference type="EMBL" id="BTGD01000001">
    <property type="protein sequence ID" value="GMM54299.1"/>
    <property type="molecule type" value="Genomic_DNA"/>
</dbReference>
<comment type="subcellular location">
    <subcellularLocation>
        <location evidence="1">Mitochondrion outer membrane</location>
        <topology evidence="1">Single-pass membrane protein</topology>
    </subcellularLocation>
</comment>
<dbReference type="GO" id="GO:0030150">
    <property type="term" value="P:protein import into mitochondrial matrix"/>
    <property type="evidence" value="ECO:0007669"/>
    <property type="project" value="TreeGrafter"/>
</dbReference>
<organism evidence="12 13">
    <name type="scientific">Maudiozyma humilis</name>
    <name type="common">Sour dough yeast</name>
    <name type="synonym">Kazachstania humilis</name>
    <dbReference type="NCBI Taxonomy" id="51915"/>
    <lineage>
        <taxon>Eukaryota</taxon>
        <taxon>Fungi</taxon>
        <taxon>Dikarya</taxon>
        <taxon>Ascomycota</taxon>
        <taxon>Saccharomycotina</taxon>
        <taxon>Saccharomycetes</taxon>
        <taxon>Saccharomycetales</taxon>
        <taxon>Saccharomycetaceae</taxon>
        <taxon>Maudiozyma</taxon>
    </lineage>
</organism>
<evidence type="ECO:0000256" key="11">
    <source>
        <dbReference type="SAM" id="MobiDB-lite"/>
    </source>
</evidence>
<dbReference type="SUPFAM" id="SSF47157">
    <property type="entry name" value="Mitochondrial import receptor subunit Tom20"/>
    <property type="match status" value="1"/>
</dbReference>
<keyword evidence="6" id="KW-0653">Protein transport</keyword>
<keyword evidence="9 10" id="KW-0472">Membrane</keyword>
<evidence type="ECO:0000256" key="5">
    <source>
        <dbReference type="ARBA" id="ARBA00022787"/>
    </source>
</evidence>
<sequence>MSAGRTFTVAALLAAASAVGYAIYFDHQRRSSPSFRKSLKKRISKQEKQLKESHKQEQVARAQEVANYLAEELARDPIPADSDPNAQQLAFSAYIEQGDRLAAVPGNEMEAAAKFYKALTVYPNAAELLGIYQKSLPEKLYENVVLMIAAIPPANISSFLEGDDAATSGPTPDVD</sequence>
<keyword evidence="4" id="KW-0812">Transmembrane</keyword>
<keyword evidence="5 10" id="KW-1000">Mitochondrion outer membrane</keyword>
<proteinExistence type="inferred from homology"/>
<dbReference type="PRINTS" id="PR00351">
    <property type="entry name" value="OM20RECEPTOR"/>
</dbReference>
<evidence type="ECO:0000256" key="7">
    <source>
        <dbReference type="ARBA" id="ARBA00022989"/>
    </source>
</evidence>
<evidence type="ECO:0000256" key="10">
    <source>
        <dbReference type="PIRNR" id="PIRNR037707"/>
    </source>
</evidence>
<keyword evidence="13" id="KW-1185">Reference proteome</keyword>
<dbReference type="GO" id="GO:0006886">
    <property type="term" value="P:intracellular protein transport"/>
    <property type="evidence" value="ECO:0007669"/>
    <property type="project" value="InterPro"/>
</dbReference>
<dbReference type="GO" id="GO:0006605">
    <property type="term" value="P:protein targeting"/>
    <property type="evidence" value="ECO:0007669"/>
    <property type="project" value="InterPro"/>
</dbReference>
<keyword evidence="7" id="KW-1133">Transmembrane helix</keyword>
<accession>A0AAV5RRR5</accession>
<dbReference type="InterPro" id="IPR002056">
    <property type="entry name" value="MAS20"/>
</dbReference>
<evidence type="ECO:0000313" key="12">
    <source>
        <dbReference type="EMBL" id="GMM54299.1"/>
    </source>
</evidence>
<dbReference type="GO" id="GO:0008320">
    <property type="term" value="F:protein transmembrane transporter activity"/>
    <property type="evidence" value="ECO:0007669"/>
    <property type="project" value="TreeGrafter"/>
</dbReference>
<evidence type="ECO:0000256" key="9">
    <source>
        <dbReference type="ARBA" id="ARBA00023136"/>
    </source>
</evidence>
<dbReference type="Proteomes" id="UP001377567">
    <property type="component" value="Unassembled WGS sequence"/>
</dbReference>
<feature type="compositionally biased region" description="Basic and acidic residues" evidence="11">
    <location>
        <begin position="44"/>
        <end position="57"/>
    </location>
</feature>
<protein>
    <recommendedName>
        <fullName evidence="14">Mitochondrial import receptor subunit TOM20</fullName>
    </recommendedName>
</protein>
<dbReference type="InterPro" id="IPR023392">
    <property type="entry name" value="Tom20_dom_sf"/>
</dbReference>
<dbReference type="GO" id="GO:0030943">
    <property type="term" value="F:mitochondrion targeting sequence binding"/>
    <property type="evidence" value="ECO:0007669"/>
    <property type="project" value="TreeGrafter"/>
</dbReference>
<dbReference type="Pfam" id="PF02064">
    <property type="entry name" value="MAS20"/>
    <property type="match status" value="1"/>
</dbReference>
<dbReference type="PANTHER" id="PTHR12430:SF0">
    <property type="entry name" value="TRANSLOCASE OF OUTER MITOCHONDRIAL MEMBRANE 20"/>
    <property type="match status" value="1"/>
</dbReference>
<evidence type="ECO:0008006" key="14">
    <source>
        <dbReference type="Google" id="ProtNLM"/>
    </source>
</evidence>
<dbReference type="PANTHER" id="PTHR12430">
    <property type="entry name" value="MITOCHONDRIAL IMPORT RECEPTOR SUBUNIT TOM20"/>
    <property type="match status" value="1"/>
</dbReference>
<gene>
    <name evidence="12" type="ORF">DAKH74_009150</name>
</gene>
<comment type="caution">
    <text evidence="12">The sequence shown here is derived from an EMBL/GenBank/DDBJ whole genome shotgun (WGS) entry which is preliminary data.</text>
</comment>
<name>A0AAV5RRR5_MAUHU</name>
<comment type="similarity">
    <text evidence="2 10">Belongs to the Tom20 family.</text>
</comment>
<dbReference type="PIRSF" id="PIRSF037707">
    <property type="entry name" value="MAS20_rcpt"/>
    <property type="match status" value="1"/>
</dbReference>
<evidence type="ECO:0000256" key="8">
    <source>
        <dbReference type="ARBA" id="ARBA00023128"/>
    </source>
</evidence>